<dbReference type="InterPro" id="IPR027417">
    <property type="entry name" value="P-loop_NTPase"/>
</dbReference>
<dbReference type="InterPro" id="IPR056884">
    <property type="entry name" value="NPHP3-like_N"/>
</dbReference>
<dbReference type="Gene3D" id="3.40.50.300">
    <property type="entry name" value="P-loop containing nucleotide triphosphate hydrolases"/>
    <property type="match status" value="1"/>
</dbReference>
<dbReference type="PROSITE" id="PS50837">
    <property type="entry name" value="NACHT"/>
    <property type="match status" value="1"/>
</dbReference>
<keyword evidence="1" id="KW-0677">Repeat</keyword>
<dbReference type="AlphaFoldDB" id="A0A4Y7T2N6"/>
<dbReference type="STRING" id="71717.A0A4Y7T2N6"/>
<dbReference type="SUPFAM" id="SSF52540">
    <property type="entry name" value="P-loop containing nucleoside triphosphate hydrolases"/>
    <property type="match status" value="1"/>
</dbReference>
<proteinExistence type="predicted"/>
<evidence type="ECO:0000313" key="4">
    <source>
        <dbReference type="Proteomes" id="UP000298030"/>
    </source>
</evidence>
<dbReference type="PANTHER" id="PTHR10039">
    <property type="entry name" value="AMELOGENIN"/>
    <property type="match status" value="1"/>
</dbReference>
<keyword evidence="4" id="KW-1185">Reference proteome</keyword>
<organism evidence="3 4">
    <name type="scientific">Coprinellus micaceus</name>
    <name type="common">Glistening ink-cap mushroom</name>
    <name type="synonym">Coprinus micaceus</name>
    <dbReference type="NCBI Taxonomy" id="71717"/>
    <lineage>
        <taxon>Eukaryota</taxon>
        <taxon>Fungi</taxon>
        <taxon>Dikarya</taxon>
        <taxon>Basidiomycota</taxon>
        <taxon>Agaricomycotina</taxon>
        <taxon>Agaricomycetes</taxon>
        <taxon>Agaricomycetidae</taxon>
        <taxon>Agaricales</taxon>
        <taxon>Agaricineae</taxon>
        <taxon>Psathyrellaceae</taxon>
        <taxon>Coprinellus</taxon>
    </lineage>
</organism>
<dbReference type="InterPro" id="IPR007111">
    <property type="entry name" value="NACHT_NTPase"/>
</dbReference>
<protein>
    <recommendedName>
        <fullName evidence="2">NACHT domain-containing protein</fullName>
    </recommendedName>
</protein>
<dbReference type="Pfam" id="PF24883">
    <property type="entry name" value="NPHP3_N"/>
    <property type="match status" value="1"/>
</dbReference>
<comment type="caution">
    <text evidence="3">The sequence shown here is derived from an EMBL/GenBank/DDBJ whole genome shotgun (WGS) entry which is preliminary data.</text>
</comment>
<reference evidence="3 4" key="1">
    <citation type="journal article" date="2019" name="Nat. Ecol. Evol.">
        <title>Megaphylogeny resolves global patterns of mushroom evolution.</title>
        <authorList>
            <person name="Varga T."/>
            <person name="Krizsan K."/>
            <person name="Foldi C."/>
            <person name="Dima B."/>
            <person name="Sanchez-Garcia M."/>
            <person name="Sanchez-Ramirez S."/>
            <person name="Szollosi G.J."/>
            <person name="Szarkandi J.G."/>
            <person name="Papp V."/>
            <person name="Albert L."/>
            <person name="Andreopoulos W."/>
            <person name="Angelini C."/>
            <person name="Antonin V."/>
            <person name="Barry K.W."/>
            <person name="Bougher N.L."/>
            <person name="Buchanan P."/>
            <person name="Buyck B."/>
            <person name="Bense V."/>
            <person name="Catcheside P."/>
            <person name="Chovatia M."/>
            <person name="Cooper J."/>
            <person name="Damon W."/>
            <person name="Desjardin D."/>
            <person name="Finy P."/>
            <person name="Geml J."/>
            <person name="Haridas S."/>
            <person name="Hughes K."/>
            <person name="Justo A."/>
            <person name="Karasinski D."/>
            <person name="Kautmanova I."/>
            <person name="Kiss B."/>
            <person name="Kocsube S."/>
            <person name="Kotiranta H."/>
            <person name="LaButti K.M."/>
            <person name="Lechner B.E."/>
            <person name="Liimatainen K."/>
            <person name="Lipzen A."/>
            <person name="Lukacs Z."/>
            <person name="Mihaltcheva S."/>
            <person name="Morgado L.N."/>
            <person name="Niskanen T."/>
            <person name="Noordeloos M.E."/>
            <person name="Ohm R.A."/>
            <person name="Ortiz-Santana B."/>
            <person name="Ovrebo C."/>
            <person name="Racz N."/>
            <person name="Riley R."/>
            <person name="Savchenko A."/>
            <person name="Shiryaev A."/>
            <person name="Soop K."/>
            <person name="Spirin V."/>
            <person name="Szebenyi C."/>
            <person name="Tomsovsky M."/>
            <person name="Tulloss R.E."/>
            <person name="Uehling J."/>
            <person name="Grigoriev I.V."/>
            <person name="Vagvolgyi C."/>
            <person name="Papp T."/>
            <person name="Martin F.M."/>
            <person name="Miettinen O."/>
            <person name="Hibbett D.S."/>
            <person name="Nagy L.G."/>
        </authorList>
    </citation>
    <scope>NUCLEOTIDE SEQUENCE [LARGE SCALE GENOMIC DNA]</scope>
    <source>
        <strain evidence="3 4">FP101781</strain>
    </source>
</reference>
<feature type="domain" description="NACHT" evidence="2">
    <location>
        <begin position="105"/>
        <end position="265"/>
    </location>
</feature>
<name>A0A4Y7T2N6_COPMI</name>
<evidence type="ECO:0000259" key="2">
    <source>
        <dbReference type="PROSITE" id="PS50837"/>
    </source>
</evidence>
<evidence type="ECO:0000256" key="1">
    <source>
        <dbReference type="ARBA" id="ARBA00022737"/>
    </source>
</evidence>
<dbReference type="OrthoDB" id="163438at2759"/>
<dbReference type="EMBL" id="QPFP01000037">
    <property type="protein sequence ID" value="TEB27799.1"/>
    <property type="molecule type" value="Genomic_DNA"/>
</dbReference>
<dbReference type="Proteomes" id="UP000298030">
    <property type="component" value="Unassembled WGS sequence"/>
</dbReference>
<accession>A0A4Y7T2N6</accession>
<sequence>MSAHRPMDGAQPAPSPRVQEFNLTTVARDYHDHRTISYDNRVTIGSSSHPRPLDRLLGHVCHGALHDSEERGGDAPKCYPETRTAVQRDVMSWIGYGEQDEAPSKILWLSGPAGSGKTAIAGTIADECYKQGLLAASFFFSAFATSINRHSKNLLIPTLVYRLIQHESIVGLKGEALAVIERDPIVFERHLDQQLEELVLKPLRKVAGRSDHCHWPKVIVIDGLDECQGDEQTSGSDAQKQILSAFYRACRDPAFPFRIIIASRPEPVIRHFFSNSPNLSLNIFLDDKYDPDADIRLYLEAMLSDIRRRFNIPSTWAAKEVVDRLVKEASGQFIYPATIIRFLDNPQLGAPQQQLTRLLEWRRLDNSKPFAPLDALYQRILRTSPDPVLAVKWLLFINRQTSTNGLGAWYIRALESYSGELDYVLGSLTSLVRLVDDEGEPEFHFYHKSLIDFLGDPHRSSNLHLNEESLIRFARDQYYQVLQARGPQSNPDLSAAASTRAWTFLETFCWCLPVGYIDPRRRYTSADVKWWLVNLKGSDLDTYIPTMFSSIHEECKWYRCLPSCAVWRKGVLRYCREKGWRVPAATELLWDRFKKRGFYGSLSPLTA</sequence>
<gene>
    <name evidence="3" type="ORF">FA13DRAFT_857750</name>
</gene>
<evidence type="ECO:0000313" key="3">
    <source>
        <dbReference type="EMBL" id="TEB27799.1"/>
    </source>
</evidence>
<dbReference type="PANTHER" id="PTHR10039:SF14">
    <property type="entry name" value="NACHT DOMAIN-CONTAINING PROTEIN"/>
    <property type="match status" value="1"/>
</dbReference>